<dbReference type="InterPro" id="IPR036390">
    <property type="entry name" value="WH_DNA-bd_sf"/>
</dbReference>
<keyword evidence="6" id="KW-1185">Reference proteome</keyword>
<gene>
    <name evidence="5" type="ORF">CD122_03205</name>
</gene>
<dbReference type="InterPro" id="IPR001034">
    <property type="entry name" value="DeoR_HTH"/>
</dbReference>
<evidence type="ECO:0000256" key="3">
    <source>
        <dbReference type="ARBA" id="ARBA00023163"/>
    </source>
</evidence>
<name>A0A2K3YU65_9STAP</name>
<keyword evidence="5" id="KW-0238">DNA-binding</keyword>
<dbReference type="PROSITE" id="PS51000">
    <property type="entry name" value="HTH_DEOR_2"/>
    <property type="match status" value="1"/>
</dbReference>
<reference evidence="5 6" key="1">
    <citation type="submission" date="2017-08" db="EMBL/GenBank/DDBJ databases">
        <title>Draft genome sequences of 64 type strains of genus Staph aureus.</title>
        <authorList>
            <person name="Cole K."/>
            <person name="Golubchik T."/>
            <person name="Russell J."/>
            <person name="Foster D."/>
            <person name="Llewelyn M."/>
            <person name="Wilson D."/>
            <person name="Crook D."/>
            <person name="Paul J."/>
        </authorList>
    </citation>
    <scope>NUCLEOTIDE SEQUENCE [LARGE SCALE GENOMIC DNA]</scope>
    <source>
        <strain evidence="5 6">DSM 21968</strain>
    </source>
</reference>
<dbReference type="InterPro" id="IPR036388">
    <property type="entry name" value="WH-like_DNA-bd_sf"/>
</dbReference>
<dbReference type="SMART" id="SM00420">
    <property type="entry name" value="HTH_DEOR"/>
    <property type="match status" value="1"/>
</dbReference>
<keyword evidence="2" id="KW-0805">Transcription regulation</keyword>
<keyword evidence="1" id="KW-0423">Lactose metabolism</keyword>
<accession>A0A2K3YU65</accession>
<feature type="domain" description="HTH deoR-type" evidence="4">
    <location>
        <begin position="3"/>
        <end position="62"/>
    </location>
</feature>
<dbReference type="AlphaFoldDB" id="A0A2K3YU65"/>
<dbReference type="GO" id="GO:0005988">
    <property type="term" value="P:lactose metabolic process"/>
    <property type="evidence" value="ECO:0007669"/>
    <property type="project" value="UniProtKB-KW"/>
</dbReference>
<dbReference type="GO" id="GO:0003700">
    <property type="term" value="F:DNA-binding transcription factor activity"/>
    <property type="evidence" value="ECO:0007669"/>
    <property type="project" value="InterPro"/>
</dbReference>
<dbReference type="GO" id="GO:0003677">
    <property type="term" value="F:DNA binding"/>
    <property type="evidence" value="ECO:0007669"/>
    <property type="project" value="UniProtKB-KW"/>
</dbReference>
<organism evidence="5 6">
    <name type="scientific">Staphylococcus rostri</name>
    <dbReference type="NCBI Taxonomy" id="522262"/>
    <lineage>
        <taxon>Bacteria</taxon>
        <taxon>Bacillati</taxon>
        <taxon>Bacillota</taxon>
        <taxon>Bacilli</taxon>
        <taxon>Bacillales</taxon>
        <taxon>Staphylococcaceae</taxon>
        <taxon>Staphylococcus</taxon>
    </lineage>
</organism>
<evidence type="ECO:0000256" key="2">
    <source>
        <dbReference type="ARBA" id="ARBA00023015"/>
    </source>
</evidence>
<evidence type="ECO:0000313" key="5">
    <source>
        <dbReference type="EMBL" id="PNZ29152.1"/>
    </source>
</evidence>
<evidence type="ECO:0000313" key="6">
    <source>
        <dbReference type="Proteomes" id="UP000242752"/>
    </source>
</evidence>
<protein>
    <submittedName>
        <fullName evidence="5">DNA-binding transcriptional regulator</fullName>
    </submittedName>
</protein>
<dbReference type="PANTHER" id="PTHR34580:SF1">
    <property type="entry name" value="PROTEIN PAFC"/>
    <property type="match status" value="1"/>
</dbReference>
<proteinExistence type="predicted"/>
<keyword evidence="3" id="KW-0804">Transcription</keyword>
<dbReference type="OrthoDB" id="9815009at2"/>
<evidence type="ECO:0000256" key="1">
    <source>
        <dbReference type="ARBA" id="ARBA00022736"/>
    </source>
</evidence>
<evidence type="ECO:0000259" key="4">
    <source>
        <dbReference type="PROSITE" id="PS51000"/>
    </source>
</evidence>
<sequence>MKKEQRQQKLIQLIQQLKHVTAAELAERLEVSKRTVLRDIQELETQGVHLQTITGQKGGYRLQSQMNHNALTFSDDEMQALYLVLNESLSLSTLPYQKEITAIKDKLLRHPNVTLRQNIQHMSHYIRIDQQANAPLPRLFTTILVYCHERKVMALEYHRTTAQHPMVENVVFIGLLCEAGNWRAVVYHIGGGYTKLVDIAEINDISYSFYKSIHTQDITMDNYESFLQQ</sequence>
<comment type="caution">
    <text evidence="5">The sequence shown here is derived from an EMBL/GenBank/DDBJ whole genome shotgun (WGS) entry which is preliminary data.</text>
</comment>
<dbReference type="Pfam" id="PF08279">
    <property type="entry name" value="HTH_11"/>
    <property type="match status" value="1"/>
</dbReference>
<dbReference type="SUPFAM" id="SSF46785">
    <property type="entry name" value="Winged helix' DNA-binding domain"/>
    <property type="match status" value="1"/>
</dbReference>
<dbReference type="EMBL" id="PPRF01000017">
    <property type="protein sequence ID" value="PNZ29152.1"/>
    <property type="molecule type" value="Genomic_DNA"/>
</dbReference>
<dbReference type="InterPro" id="IPR051534">
    <property type="entry name" value="CBASS_pafABC_assoc_protein"/>
</dbReference>
<dbReference type="Proteomes" id="UP000242752">
    <property type="component" value="Unassembled WGS sequence"/>
</dbReference>
<dbReference type="InterPro" id="IPR013196">
    <property type="entry name" value="HTH_11"/>
</dbReference>
<dbReference type="PANTHER" id="PTHR34580">
    <property type="match status" value="1"/>
</dbReference>
<dbReference type="Gene3D" id="1.10.10.10">
    <property type="entry name" value="Winged helix-like DNA-binding domain superfamily/Winged helix DNA-binding domain"/>
    <property type="match status" value="1"/>
</dbReference>
<dbReference type="RefSeq" id="WP_103357558.1">
    <property type="nucleotide sequence ID" value="NZ_CP113107.1"/>
</dbReference>